<dbReference type="InterPro" id="IPR002912">
    <property type="entry name" value="ACT_dom"/>
</dbReference>
<accession>A0ABT8L8R0</accession>
<dbReference type="InterPro" id="IPR036477">
    <property type="entry name" value="Formyl_transf_N_sf"/>
</dbReference>
<dbReference type="PROSITE" id="PS51671">
    <property type="entry name" value="ACT"/>
    <property type="match status" value="1"/>
</dbReference>
<dbReference type="RefSeq" id="WP_346759482.1">
    <property type="nucleotide sequence ID" value="NZ_JAUJEB010000004.1"/>
</dbReference>
<dbReference type="CDD" id="cd08648">
    <property type="entry name" value="FMT_core_Formyl-FH4-Hydrolase_C"/>
    <property type="match status" value="1"/>
</dbReference>
<organism evidence="6 7">
    <name type="scientific">Agaribacillus aureus</name>
    <dbReference type="NCBI Taxonomy" id="3051825"/>
    <lineage>
        <taxon>Bacteria</taxon>
        <taxon>Pseudomonadati</taxon>
        <taxon>Bacteroidota</taxon>
        <taxon>Cytophagia</taxon>
        <taxon>Cytophagales</taxon>
        <taxon>Splendidivirgaceae</taxon>
        <taxon>Agaribacillus</taxon>
    </lineage>
</organism>
<evidence type="ECO:0000313" key="7">
    <source>
        <dbReference type="Proteomes" id="UP001172083"/>
    </source>
</evidence>
<name>A0ABT8L8R0_9BACT</name>
<dbReference type="PIRSF" id="PIRSF036480">
    <property type="entry name" value="FormyFH4_hydr"/>
    <property type="match status" value="1"/>
</dbReference>
<dbReference type="InterPro" id="IPR044074">
    <property type="entry name" value="PurU_ACT"/>
</dbReference>
<evidence type="ECO:0000313" key="6">
    <source>
        <dbReference type="EMBL" id="MDN5214147.1"/>
    </source>
</evidence>
<dbReference type="NCBIfam" id="TIGR00655">
    <property type="entry name" value="PurU"/>
    <property type="match status" value="1"/>
</dbReference>
<keyword evidence="2 3" id="KW-0378">Hydrolase</keyword>
<evidence type="ECO:0000256" key="1">
    <source>
        <dbReference type="ARBA" id="ARBA00022563"/>
    </source>
</evidence>
<evidence type="ECO:0000256" key="4">
    <source>
        <dbReference type="NCBIfam" id="TIGR00655"/>
    </source>
</evidence>
<dbReference type="PANTHER" id="PTHR42706">
    <property type="entry name" value="FORMYLTETRAHYDROFOLATE DEFORMYLASE"/>
    <property type="match status" value="1"/>
</dbReference>
<dbReference type="Pfam" id="PF00551">
    <property type="entry name" value="Formyl_trans_N"/>
    <property type="match status" value="1"/>
</dbReference>
<feature type="active site" evidence="3">
    <location>
        <position position="232"/>
    </location>
</feature>
<reference evidence="6" key="1">
    <citation type="submission" date="2023-06" db="EMBL/GenBank/DDBJ databases">
        <title>Genomic of Agaribacillus aureum.</title>
        <authorList>
            <person name="Wang G."/>
        </authorList>
    </citation>
    <scope>NUCLEOTIDE SEQUENCE</scope>
    <source>
        <strain evidence="6">BMA12</strain>
    </source>
</reference>
<keyword evidence="1 3" id="KW-0554">One-carbon metabolism</keyword>
<sequence length="288" mass="33478">MDRTKPSAILLIHCPDQKGIIAKVTEFLSRHKGNIIDLDEHVDEREKIFFMRVEWELDGFAIAREEINDRFNEEIGAHYQMVWKLHFTGQKPGVALMVSKYPHCLYDILSRYQSGEWEIEIPLIISNHNDLSDIAARFDIPFYHLPINKDNKLAQEQQQIALLKKHDVDLIILARYMQILSGGFIKEYPNKIINIHHSFLPAFPGAKPYHSAYQRGVKIIGASSHYVTTELDEGPLIEQDVVRVSHKDSIQSLMRKGRDLEKIVLSRAIWHHLQHNVLVFKNRTVIFE</sequence>
<evidence type="ECO:0000256" key="3">
    <source>
        <dbReference type="HAMAP-Rule" id="MF_01927"/>
    </source>
</evidence>
<evidence type="ECO:0000259" key="5">
    <source>
        <dbReference type="PROSITE" id="PS51671"/>
    </source>
</evidence>
<dbReference type="NCBIfam" id="NF004684">
    <property type="entry name" value="PRK06027.1"/>
    <property type="match status" value="1"/>
</dbReference>
<dbReference type="HAMAP" id="MF_01927">
    <property type="entry name" value="PurU"/>
    <property type="match status" value="1"/>
</dbReference>
<dbReference type="SUPFAM" id="SSF53328">
    <property type="entry name" value="Formyltransferase"/>
    <property type="match status" value="1"/>
</dbReference>
<feature type="domain" description="ACT" evidence="5">
    <location>
        <begin position="9"/>
        <end position="90"/>
    </location>
</feature>
<dbReference type="CDD" id="cd04875">
    <property type="entry name" value="ACT_F4HF-DF"/>
    <property type="match status" value="1"/>
</dbReference>
<dbReference type="GO" id="GO:0008864">
    <property type="term" value="F:formyltetrahydrofolate deformylase activity"/>
    <property type="evidence" value="ECO:0007669"/>
    <property type="project" value="UniProtKB-EC"/>
</dbReference>
<dbReference type="PANTHER" id="PTHR42706:SF1">
    <property type="entry name" value="FORMYLTETRAHYDROFOLATE DEFORMYLASE 2, MITOCHONDRIAL"/>
    <property type="match status" value="1"/>
</dbReference>
<comment type="caution">
    <text evidence="6">The sequence shown here is derived from an EMBL/GenBank/DDBJ whole genome shotgun (WGS) entry which is preliminary data.</text>
</comment>
<keyword evidence="3" id="KW-0658">Purine biosynthesis</keyword>
<keyword evidence="7" id="KW-1185">Reference proteome</keyword>
<dbReference type="Gene3D" id="3.40.50.170">
    <property type="entry name" value="Formyl transferase, N-terminal domain"/>
    <property type="match status" value="1"/>
</dbReference>
<dbReference type="InterPro" id="IPR002376">
    <property type="entry name" value="Formyl_transf_N"/>
</dbReference>
<dbReference type="InterPro" id="IPR045865">
    <property type="entry name" value="ACT-like_dom_sf"/>
</dbReference>
<dbReference type="InterPro" id="IPR041729">
    <property type="entry name" value="Formyl-FH4-Hydrolase_C"/>
</dbReference>
<comment type="function">
    <text evidence="3">Catalyzes the hydrolysis of 10-formyltetrahydrofolate (formyl-FH4) to formate and tetrahydrofolate (FH4).</text>
</comment>
<comment type="catalytic activity">
    <reaction evidence="3">
        <text>(6R)-10-formyltetrahydrofolate + H2O = (6S)-5,6,7,8-tetrahydrofolate + formate + H(+)</text>
        <dbReference type="Rhea" id="RHEA:19833"/>
        <dbReference type="ChEBI" id="CHEBI:15377"/>
        <dbReference type="ChEBI" id="CHEBI:15378"/>
        <dbReference type="ChEBI" id="CHEBI:15740"/>
        <dbReference type="ChEBI" id="CHEBI:57453"/>
        <dbReference type="ChEBI" id="CHEBI:195366"/>
        <dbReference type="EC" id="3.5.1.10"/>
    </reaction>
</comment>
<proteinExistence type="inferred from homology"/>
<dbReference type="Proteomes" id="UP001172083">
    <property type="component" value="Unassembled WGS sequence"/>
</dbReference>
<dbReference type="InterPro" id="IPR004810">
    <property type="entry name" value="PurU"/>
</dbReference>
<comment type="pathway">
    <text evidence="3">Purine metabolism; IMP biosynthesis via de novo pathway; formate from 10-formyl-5,6,7,8-tetrahydrofolate: step 1/1.</text>
</comment>
<dbReference type="Pfam" id="PF01842">
    <property type="entry name" value="ACT"/>
    <property type="match status" value="1"/>
</dbReference>
<protein>
    <recommendedName>
        <fullName evidence="3 4">Formyltetrahydrofolate deformylase</fullName>
        <ecNumber evidence="3 4">3.5.1.10</ecNumber>
    </recommendedName>
    <alternativeName>
        <fullName evidence="3">Formyl-FH(4) hydrolase</fullName>
    </alternativeName>
</protein>
<dbReference type="Gene3D" id="3.30.70.260">
    <property type="match status" value="1"/>
</dbReference>
<gene>
    <name evidence="3 6" type="primary">purU</name>
    <name evidence="6" type="ORF">QQ020_18870</name>
</gene>
<dbReference type="PRINTS" id="PR01575">
    <property type="entry name" value="FFH4HYDRLASE"/>
</dbReference>
<dbReference type="SUPFAM" id="SSF55021">
    <property type="entry name" value="ACT-like"/>
    <property type="match status" value="1"/>
</dbReference>
<dbReference type="EMBL" id="JAUJEB010000004">
    <property type="protein sequence ID" value="MDN5214147.1"/>
    <property type="molecule type" value="Genomic_DNA"/>
</dbReference>
<comment type="similarity">
    <text evidence="3">Belongs to the PurU family.</text>
</comment>
<dbReference type="EC" id="3.5.1.10" evidence="3 4"/>
<evidence type="ECO:0000256" key="2">
    <source>
        <dbReference type="ARBA" id="ARBA00022801"/>
    </source>
</evidence>